<sequence length="357" mass="39842">MNLYRLGILGTSPLRRHFSSSFSNKSASPGVTRDGAGDADDELSEKDFGSRSSASEAEGSADDLAQDSKDVLVDRLNDLLERLSTGGSLGGDNITALHAKVDEMERVLASDHRHHKPSRPRELRQRPSILQLASPLPIVRSDSGPRTPEDQHHPDYWGFSRTPPRRQIAPAFSELSNPADQPKDMSLRELQTRHIAEPEEPVFPAKVADSLVVEAEKLCTELNAVVKNLQDRREESDHIHEMLVDRAEAAAKRIMELDDYVSVLEDEISTNKSDLEHLRLQLRALEVLCYEYVPPDADRDLLQSIENWKSDYTRLKLKMAARRRERNPLSAAASPSVSVSSVLSPSTPVLMERAGLY</sequence>
<evidence type="ECO:0000313" key="3">
    <source>
        <dbReference type="Proteomes" id="UP001174691"/>
    </source>
</evidence>
<accession>A0AA38RZR9</accession>
<dbReference type="EMBL" id="JANBVN010000007">
    <property type="protein sequence ID" value="KAJ9165058.1"/>
    <property type="molecule type" value="Genomic_DNA"/>
</dbReference>
<dbReference type="Proteomes" id="UP001174691">
    <property type="component" value="Unassembled WGS sequence"/>
</dbReference>
<name>A0AA38RZR9_9PEZI</name>
<comment type="caution">
    <text evidence="2">The sequence shown here is derived from an EMBL/GenBank/DDBJ whole genome shotgun (WGS) entry which is preliminary data.</text>
</comment>
<feature type="region of interest" description="Disordered" evidence="1">
    <location>
        <begin position="108"/>
        <end position="163"/>
    </location>
</feature>
<dbReference type="AlphaFoldDB" id="A0AA38RZR9"/>
<organism evidence="2 3">
    <name type="scientific">Coniochaeta hoffmannii</name>
    <dbReference type="NCBI Taxonomy" id="91930"/>
    <lineage>
        <taxon>Eukaryota</taxon>
        <taxon>Fungi</taxon>
        <taxon>Dikarya</taxon>
        <taxon>Ascomycota</taxon>
        <taxon>Pezizomycotina</taxon>
        <taxon>Sordariomycetes</taxon>
        <taxon>Sordariomycetidae</taxon>
        <taxon>Coniochaetales</taxon>
        <taxon>Coniochaetaceae</taxon>
        <taxon>Coniochaeta</taxon>
    </lineage>
</organism>
<protein>
    <submittedName>
        <fullName evidence="2">Uncharacterized protein</fullName>
    </submittedName>
</protein>
<feature type="compositionally biased region" description="Low complexity" evidence="1">
    <location>
        <begin position="19"/>
        <end position="28"/>
    </location>
</feature>
<evidence type="ECO:0000256" key="1">
    <source>
        <dbReference type="SAM" id="MobiDB-lite"/>
    </source>
</evidence>
<reference evidence="2" key="1">
    <citation type="submission" date="2022-07" db="EMBL/GenBank/DDBJ databases">
        <title>Fungi with potential for degradation of polypropylene.</title>
        <authorList>
            <person name="Gostincar C."/>
        </authorList>
    </citation>
    <scope>NUCLEOTIDE SEQUENCE</scope>
    <source>
        <strain evidence="2">EXF-13287</strain>
    </source>
</reference>
<feature type="region of interest" description="Disordered" evidence="1">
    <location>
        <begin position="18"/>
        <end position="67"/>
    </location>
</feature>
<gene>
    <name evidence="2" type="ORF">NKR19_g860</name>
</gene>
<proteinExistence type="predicted"/>
<evidence type="ECO:0000313" key="2">
    <source>
        <dbReference type="EMBL" id="KAJ9165058.1"/>
    </source>
</evidence>
<keyword evidence="3" id="KW-1185">Reference proteome</keyword>